<evidence type="ECO:0000256" key="1">
    <source>
        <dbReference type="SAM" id="Phobius"/>
    </source>
</evidence>
<feature type="transmembrane region" description="Helical" evidence="1">
    <location>
        <begin position="82"/>
        <end position="106"/>
    </location>
</feature>
<sequence length="404" mass="43943">MKRSLLKHAVHSSLHYIASPRTRSKAPRLAVSGHFEHSSPSCARNSRPRSIASHLAAQGHFEHSSPSCARTKFHFVNSRSGFTLIELMISLALGLIIVAAAIQLFITGVTSYKLQKAMSHIQDSASFGLNFIIDDVRKANLSSPIPAVNDQIAYSGIILTSNNVGSKINLNCATCFSDNKLTSFGNANVAGLTNDQLLIRYQAPQGGFDCSGNTLAKDTFVVQRYYVGSTSTDLRQSLRCQAAQYTQAQLDLLSETDPPLSLDWQDSQVILPNVDFFQVRLGYIDGELDNADSTLAYTDIKNYMALSAKNKNIDGVMRPVRPHVHAIQLGVLVQSADSAGSQNIIKERNKEPFQVLGTKVTLTPTYQDTRLRQVVDQTVSLRNAMGWVTEGCDSSAGSTCTGGA</sequence>
<dbReference type="GO" id="GO:0043683">
    <property type="term" value="P:type IV pilus assembly"/>
    <property type="evidence" value="ECO:0007669"/>
    <property type="project" value="InterPro"/>
</dbReference>
<protein>
    <submittedName>
        <fullName evidence="2">Prepilin-type N-terminal cleavage/methylation domain-containing protein</fullName>
    </submittedName>
</protein>
<evidence type="ECO:0000313" key="3">
    <source>
        <dbReference type="Proteomes" id="UP000292110"/>
    </source>
</evidence>
<comment type="caution">
    <text evidence="2">The sequence shown here is derived from an EMBL/GenBank/DDBJ whole genome shotgun (WGS) entry which is preliminary data.</text>
</comment>
<dbReference type="RefSeq" id="WP_130160877.1">
    <property type="nucleotide sequence ID" value="NZ_SGIM01000001.1"/>
</dbReference>
<dbReference type="EMBL" id="SGIM01000001">
    <property type="protein sequence ID" value="RZF56938.1"/>
    <property type="molecule type" value="Genomic_DNA"/>
</dbReference>
<dbReference type="Pfam" id="PF07963">
    <property type="entry name" value="N_methyl"/>
    <property type="match status" value="1"/>
</dbReference>
<proteinExistence type="predicted"/>
<keyword evidence="1" id="KW-0812">Transmembrane</keyword>
<gene>
    <name evidence="2" type="ORF">EXE30_01405</name>
</gene>
<dbReference type="Pfam" id="PF16074">
    <property type="entry name" value="PilW"/>
    <property type="match status" value="1"/>
</dbReference>
<dbReference type="PROSITE" id="PS00409">
    <property type="entry name" value="PROKAR_NTER_METHYL"/>
    <property type="match status" value="1"/>
</dbReference>
<dbReference type="InterPro" id="IPR032092">
    <property type="entry name" value="PilW"/>
</dbReference>
<reference evidence="2 3" key="1">
    <citation type="submission" date="2019-02" db="EMBL/GenBank/DDBJ databases">
        <title>The draft genome of Acinetobacter halotolerans strain JCM 31009.</title>
        <authorList>
            <person name="Qin J."/>
            <person name="Feng Y."/>
            <person name="Nemec A."/>
            <person name="Zong Z."/>
        </authorList>
    </citation>
    <scope>NUCLEOTIDE SEQUENCE [LARGE SCALE GENOMIC DNA]</scope>
    <source>
        <strain evidence="2 3">JCM 31009</strain>
    </source>
</reference>
<dbReference type="InterPro" id="IPR012902">
    <property type="entry name" value="N_methyl_site"/>
</dbReference>
<name>A0A4Q6XCX3_9GAMM</name>
<accession>A0A4Q6XCX3</accession>
<evidence type="ECO:0000313" key="2">
    <source>
        <dbReference type="EMBL" id="RZF56938.1"/>
    </source>
</evidence>
<dbReference type="Proteomes" id="UP000292110">
    <property type="component" value="Unassembled WGS sequence"/>
</dbReference>
<dbReference type="NCBIfam" id="TIGR02532">
    <property type="entry name" value="IV_pilin_GFxxxE"/>
    <property type="match status" value="1"/>
</dbReference>
<organism evidence="2 3">
    <name type="scientific">Acinetobacter halotolerans</name>
    <dbReference type="NCBI Taxonomy" id="1752076"/>
    <lineage>
        <taxon>Bacteria</taxon>
        <taxon>Pseudomonadati</taxon>
        <taxon>Pseudomonadota</taxon>
        <taxon>Gammaproteobacteria</taxon>
        <taxon>Moraxellales</taxon>
        <taxon>Moraxellaceae</taxon>
        <taxon>Acinetobacter</taxon>
    </lineage>
</organism>
<keyword evidence="1" id="KW-1133">Transmembrane helix</keyword>
<dbReference type="AlphaFoldDB" id="A0A4Q6XCX3"/>
<keyword evidence="3" id="KW-1185">Reference proteome</keyword>
<keyword evidence="1" id="KW-0472">Membrane</keyword>